<sequence>MEKAVGGFSVRKAFELNDPNNFLLDYLFGITLIDLVSYIKLSRAILGNEEAILHLFDLAGTVDSAISCASFQKGMKCGCHPTLTKKEEICCEDLLHPLLRDAVGNDLVLTKNTIITGANASGKSTLMKALAVNVILAQTIDFCTASKFEIPEMDVMSSMAIRDDLISGESYYVREVKYMRRMVKRLESGKMVLFVVDEIMKGTNQRERLAVSEALLHFFSDKTCFIIVATHDHELAERVRDAYKCYYFDCFYDEGTITFDYKIKAGLGGESNAILLLEQFDFPEEVLSDAKEILSHEGDL</sequence>
<dbReference type="PANTHER" id="PTHR11361">
    <property type="entry name" value="DNA MISMATCH REPAIR PROTEIN MUTS FAMILY MEMBER"/>
    <property type="match status" value="1"/>
</dbReference>
<dbReference type="PANTHER" id="PTHR11361:SF152">
    <property type="entry name" value="DNA MISMATCH REPAIR PROTEIN"/>
    <property type="match status" value="1"/>
</dbReference>
<dbReference type="Pfam" id="PF00488">
    <property type="entry name" value="MutS_V"/>
    <property type="match status" value="1"/>
</dbReference>
<dbReference type="SMART" id="SM00534">
    <property type="entry name" value="MUTSac"/>
    <property type="match status" value="1"/>
</dbReference>
<dbReference type="InterPro" id="IPR045076">
    <property type="entry name" value="MutS"/>
</dbReference>
<evidence type="ECO:0000313" key="5">
    <source>
        <dbReference type="EMBL" id="EEP27353.1"/>
    </source>
</evidence>
<evidence type="ECO:0000256" key="2">
    <source>
        <dbReference type="ARBA" id="ARBA00022840"/>
    </source>
</evidence>
<dbReference type="GO" id="GO:0006298">
    <property type="term" value="P:mismatch repair"/>
    <property type="evidence" value="ECO:0007669"/>
    <property type="project" value="InterPro"/>
</dbReference>
<dbReference type="EMBL" id="ACIP02000007">
    <property type="protein sequence ID" value="EEP27353.1"/>
    <property type="molecule type" value="Genomic_DNA"/>
</dbReference>
<keyword evidence="6" id="KW-1185">Reference proteome</keyword>
<evidence type="ECO:0000256" key="3">
    <source>
        <dbReference type="ARBA" id="ARBA00023125"/>
    </source>
</evidence>
<dbReference type="HOGENOM" id="CLU_085991_0_0_9"/>
<organism evidence="5 6">
    <name type="scientific">Shuttleworthella satelles DSM 14600</name>
    <dbReference type="NCBI Taxonomy" id="626523"/>
    <lineage>
        <taxon>Bacteria</taxon>
        <taxon>Bacillati</taxon>
        <taxon>Bacillota</taxon>
        <taxon>Clostridia</taxon>
        <taxon>Lachnospirales</taxon>
        <taxon>Lachnospiraceae</taxon>
        <taxon>Shuttleworthella</taxon>
    </lineage>
</organism>
<accession>C4GEA1</accession>
<dbReference type="InterPro" id="IPR027417">
    <property type="entry name" value="P-loop_NTPase"/>
</dbReference>
<gene>
    <name evidence="5" type="ORF">GCWU000342_02047</name>
</gene>
<dbReference type="STRING" id="626523.GCWU000342_02047"/>
<dbReference type="GO" id="GO:0005524">
    <property type="term" value="F:ATP binding"/>
    <property type="evidence" value="ECO:0007669"/>
    <property type="project" value="UniProtKB-KW"/>
</dbReference>
<keyword evidence="2" id="KW-0067">ATP-binding</keyword>
<dbReference type="eggNOG" id="COG0249">
    <property type="taxonomic scope" value="Bacteria"/>
</dbReference>
<dbReference type="Gene3D" id="3.40.50.300">
    <property type="entry name" value="P-loop containing nucleotide triphosphate hydrolases"/>
    <property type="match status" value="1"/>
</dbReference>
<comment type="caution">
    <text evidence="5">The sequence shown here is derived from an EMBL/GenBank/DDBJ whole genome shotgun (WGS) entry which is preliminary data.</text>
</comment>
<dbReference type="InterPro" id="IPR000432">
    <property type="entry name" value="DNA_mismatch_repair_MutS_C"/>
</dbReference>
<dbReference type="RefSeq" id="WP_006907024.1">
    <property type="nucleotide sequence ID" value="NZ_GG665867.1"/>
</dbReference>
<dbReference type="SUPFAM" id="SSF52540">
    <property type="entry name" value="P-loop containing nucleoside triphosphate hydrolases"/>
    <property type="match status" value="1"/>
</dbReference>
<dbReference type="GO" id="GO:0005829">
    <property type="term" value="C:cytosol"/>
    <property type="evidence" value="ECO:0007669"/>
    <property type="project" value="TreeGrafter"/>
</dbReference>
<feature type="domain" description="DNA mismatch repair proteins mutS family" evidence="4">
    <location>
        <begin position="110"/>
        <end position="295"/>
    </location>
</feature>
<protein>
    <submittedName>
        <fullName evidence="5">MutS domain V protein</fullName>
    </submittedName>
</protein>
<dbReference type="AlphaFoldDB" id="C4GEA1"/>
<proteinExistence type="predicted"/>
<dbReference type="Proteomes" id="UP000003494">
    <property type="component" value="Unassembled WGS sequence"/>
</dbReference>
<evidence type="ECO:0000256" key="1">
    <source>
        <dbReference type="ARBA" id="ARBA00022741"/>
    </source>
</evidence>
<dbReference type="GO" id="GO:0140664">
    <property type="term" value="F:ATP-dependent DNA damage sensor activity"/>
    <property type="evidence" value="ECO:0007669"/>
    <property type="project" value="InterPro"/>
</dbReference>
<dbReference type="GO" id="GO:0030983">
    <property type="term" value="F:mismatched DNA binding"/>
    <property type="evidence" value="ECO:0007669"/>
    <property type="project" value="InterPro"/>
</dbReference>
<name>C4GEA1_9FIRM</name>
<evidence type="ECO:0000259" key="4">
    <source>
        <dbReference type="SMART" id="SM00534"/>
    </source>
</evidence>
<keyword evidence="3" id="KW-0238">DNA-binding</keyword>
<keyword evidence="1" id="KW-0547">Nucleotide-binding</keyword>
<evidence type="ECO:0000313" key="6">
    <source>
        <dbReference type="Proteomes" id="UP000003494"/>
    </source>
</evidence>
<reference evidence="5" key="1">
    <citation type="submission" date="2009-04" db="EMBL/GenBank/DDBJ databases">
        <authorList>
            <person name="Weinstock G."/>
            <person name="Sodergren E."/>
            <person name="Clifton S."/>
            <person name="Fulton L."/>
            <person name="Fulton B."/>
            <person name="Courtney L."/>
            <person name="Fronick C."/>
            <person name="Harrison M."/>
            <person name="Strong C."/>
            <person name="Farmer C."/>
            <person name="Delahaunty K."/>
            <person name="Markovic C."/>
            <person name="Hall O."/>
            <person name="Minx P."/>
            <person name="Tomlinson C."/>
            <person name="Mitreva M."/>
            <person name="Nelson J."/>
            <person name="Hou S."/>
            <person name="Wollam A."/>
            <person name="Pepin K.H."/>
            <person name="Johnson M."/>
            <person name="Bhonagiri V."/>
            <person name="Nash W.E."/>
            <person name="Warren W."/>
            <person name="Chinwalla A."/>
            <person name="Mardis E.R."/>
            <person name="Wilson R.K."/>
        </authorList>
    </citation>
    <scope>NUCLEOTIDE SEQUENCE [LARGE SCALE GENOMIC DNA]</scope>
    <source>
        <strain evidence="5">DSM 14600</strain>
    </source>
</reference>